<gene>
    <name evidence="1" type="ORF">GCM10009539_42070</name>
</gene>
<accession>A0ABP3E4S8</accession>
<dbReference type="EMBL" id="BAAAGX010000016">
    <property type="protein sequence ID" value="GAA0252502.1"/>
    <property type="molecule type" value="Genomic_DNA"/>
</dbReference>
<comment type="caution">
    <text evidence="1">The sequence shown here is derived from an EMBL/GenBank/DDBJ whole genome shotgun (WGS) entry which is preliminary data.</text>
</comment>
<evidence type="ECO:0000313" key="2">
    <source>
        <dbReference type="Proteomes" id="UP001500967"/>
    </source>
</evidence>
<organism evidence="1 2">
    <name type="scientific">Cryptosporangium japonicum</name>
    <dbReference type="NCBI Taxonomy" id="80872"/>
    <lineage>
        <taxon>Bacteria</taxon>
        <taxon>Bacillati</taxon>
        <taxon>Actinomycetota</taxon>
        <taxon>Actinomycetes</taxon>
        <taxon>Cryptosporangiales</taxon>
        <taxon>Cryptosporangiaceae</taxon>
        <taxon>Cryptosporangium</taxon>
    </lineage>
</organism>
<proteinExistence type="predicted"/>
<keyword evidence="2" id="KW-1185">Reference proteome</keyword>
<protein>
    <submittedName>
        <fullName evidence="1">(2Fe-2S)-binding protein</fullName>
    </submittedName>
</protein>
<sequence length="225" mass="22945">MLDELGPAFAAHTHPADATPSPPWQPVSALLDASGDAWRTRTADVRAALERMAGGPVEERVAFATAHLGVVARILAPAFALAVVSSAVVPPDVWWQPAPGGMVPVSFAPPEPAAPGSLVDAVAGSVVPLVVDLTAAAAPTCPIAPAILLDNSASALNSSVTMLAAARPALAGRAADLADALLRRPPWTRAAPRVGAGFRRNSCCLIYRLSPGPPGPVCGDCVLRR</sequence>
<evidence type="ECO:0000313" key="1">
    <source>
        <dbReference type="EMBL" id="GAA0252502.1"/>
    </source>
</evidence>
<name>A0ABP3E4S8_9ACTN</name>
<dbReference type="Proteomes" id="UP001500967">
    <property type="component" value="Unassembled WGS sequence"/>
</dbReference>
<reference evidence="2" key="1">
    <citation type="journal article" date="2019" name="Int. J. Syst. Evol. Microbiol.">
        <title>The Global Catalogue of Microorganisms (GCM) 10K type strain sequencing project: providing services to taxonomists for standard genome sequencing and annotation.</title>
        <authorList>
            <consortium name="The Broad Institute Genomics Platform"/>
            <consortium name="The Broad Institute Genome Sequencing Center for Infectious Disease"/>
            <person name="Wu L."/>
            <person name="Ma J."/>
        </authorList>
    </citation>
    <scope>NUCLEOTIDE SEQUENCE [LARGE SCALE GENOMIC DNA]</scope>
    <source>
        <strain evidence="2">JCM 10425</strain>
    </source>
</reference>